<dbReference type="InterPro" id="IPR051691">
    <property type="entry name" value="Metab_Enz_Cyan_OpOx_G3PDH"/>
</dbReference>
<organism evidence="3 4">
    <name type="scientific">Tropicimonas omnivorans</name>
    <dbReference type="NCBI Taxonomy" id="3075590"/>
    <lineage>
        <taxon>Bacteria</taxon>
        <taxon>Pseudomonadati</taxon>
        <taxon>Pseudomonadota</taxon>
        <taxon>Alphaproteobacteria</taxon>
        <taxon>Rhodobacterales</taxon>
        <taxon>Roseobacteraceae</taxon>
        <taxon>Tropicimonas</taxon>
    </lineage>
</organism>
<feature type="domain" description="FAD/NAD(P)-binding" evidence="2">
    <location>
        <begin position="120"/>
        <end position="287"/>
    </location>
</feature>
<evidence type="ECO:0000313" key="4">
    <source>
        <dbReference type="Proteomes" id="UP001265259"/>
    </source>
</evidence>
<dbReference type="EMBL" id="JAVRHL010000002">
    <property type="protein sequence ID" value="MDT0682832.1"/>
    <property type="molecule type" value="Genomic_DNA"/>
</dbReference>
<evidence type="ECO:0000256" key="1">
    <source>
        <dbReference type="ARBA" id="ARBA00023002"/>
    </source>
</evidence>
<evidence type="ECO:0000313" key="3">
    <source>
        <dbReference type="EMBL" id="MDT0682832.1"/>
    </source>
</evidence>
<dbReference type="Proteomes" id="UP001265259">
    <property type="component" value="Unassembled WGS sequence"/>
</dbReference>
<dbReference type="RefSeq" id="WP_311690758.1">
    <property type="nucleotide sequence ID" value="NZ_JAVRHL010000002.1"/>
</dbReference>
<dbReference type="PANTHER" id="PTHR42949:SF3">
    <property type="entry name" value="ANAEROBIC GLYCEROL-3-PHOSPHATE DEHYDROGENASE SUBUNIT B"/>
    <property type="match status" value="1"/>
</dbReference>
<dbReference type="Pfam" id="PF07992">
    <property type="entry name" value="Pyr_redox_2"/>
    <property type="match status" value="1"/>
</dbReference>
<dbReference type="InterPro" id="IPR042204">
    <property type="entry name" value="2Fe-2S-bd_N"/>
</dbReference>
<dbReference type="PANTHER" id="PTHR42949">
    <property type="entry name" value="ANAEROBIC GLYCEROL-3-PHOSPHATE DEHYDROGENASE SUBUNIT B"/>
    <property type="match status" value="1"/>
</dbReference>
<dbReference type="InterPro" id="IPR023753">
    <property type="entry name" value="FAD/NAD-binding_dom"/>
</dbReference>
<dbReference type="PRINTS" id="PR00469">
    <property type="entry name" value="PNDRDTASEII"/>
</dbReference>
<dbReference type="Gene3D" id="3.10.20.440">
    <property type="entry name" value="2Fe-2S iron-sulphur cluster binding domain, sarcosine oxidase, alpha subunit, N-terminal domain"/>
    <property type="match status" value="1"/>
</dbReference>
<dbReference type="Gene3D" id="3.50.50.60">
    <property type="entry name" value="FAD/NAD(P)-binding domain"/>
    <property type="match status" value="2"/>
</dbReference>
<reference evidence="3 4" key="1">
    <citation type="submission" date="2023-09" db="EMBL/GenBank/DDBJ databases">
        <authorList>
            <person name="Rey-Velasco X."/>
        </authorList>
    </citation>
    <scope>NUCLEOTIDE SEQUENCE [LARGE SCALE GENOMIC DNA]</scope>
    <source>
        <strain evidence="3 4">F158</strain>
    </source>
</reference>
<sequence>MRLETGGLIDRTTRISFRFAGRTCHGHPGDTLASALLAAGVRVVGRSPIYRRPRGLARLEPEEPNGVVVVKGRAIRATELVLSEGLDASPLDRSAWRIGRRADVRAPDETSADPEETSCDVLVVGAGPAGLMAARAAAEAGASVLLVEADARPGGYLLGERETVGGKSGADWAAEEAERLSQQGVQVRFGIRVTTAGGDRVRAVERLPDGTPRLWRIDARALVLACGASEEPEVFPGNDRPGILSAAAVRMALHRFGAAPGARIAVYGDGREARRTAIDLVAAGIEVPALIDPSYGPPDGADLPEGVPLLTDTEIAGTRGRRGLTALLLMKRGETRSRPLRVDALAVSGTWAPRLTLARERGATPGWSRDLMMFLPQPAAGPGWAAAGAMAGAGSTGECLASGRDAARAVLEPLGWMAADVPLPQAPAEADPPRPPRFVPLKGRAFVDLARDMTTADVRSLASKGRALPAPPSLLALSYLSQASGMGIEELAAKMDPGT</sequence>
<protein>
    <submittedName>
        <fullName evidence="3">2Fe-2S iron-sulfur cluster-binding protein</fullName>
    </submittedName>
</protein>
<name>A0ABU3DGL9_9RHOB</name>
<accession>A0ABU3DGL9</accession>
<keyword evidence="4" id="KW-1185">Reference proteome</keyword>
<dbReference type="PRINTS" id="PR00368">
    <property type="entry name" value="FADPNR"/>
</dbReference>
<dbReference type="SUPFAM" id="SSF51971">
    <property type="entry name" value="Nucleotide-binding domain"/>
    <property type="match status" value="1"/>
</dbReference>
<dbReference type="Pfam" id="PF13510">
    <property type="entry name" value="Fer2_4"/>
    <property type="match status" value="1"/>
</dbReference>
<evidence type="ECO:0000259" key="2">
    <source>
        <dbReference type="Pfam" id="PF07992"/>
    </source>
</evidence>
<dbReference type="InterPro" id="IPR036188">
    <property type="entry name" value="FAD/NAD-bd_sf"/>
</dbReference>
<comment type="caution">
    <text evidence="3">The sequence shown here is derived from an EMBL/GenBank/DDBJ whole genome shotgun (WGS) entry which is preliminary data.</text>
</comment>
<gene>
    <name evidence="3" type="ORF">RM543_09055</name>
</gene>
<proteinExistence type="predicted"/>
<keyword evidence="1" id="KW-0560">Oxidoreductase</keyword>